<proteinExistence type="predicted"/>
<protein>
    <submittedName>
        <fullName evidence="1">Uncharacterized protein</fullName>
    </submittedName>
</protein>
<evidence type="ECO:0000313" key="1">
    <source>
        <dbReference type="EMBL" id="CAJ1398664.1"/>
    </source>
</evidence>
<name>A0AA36J517_9DINO</name>
<dbReference type="EMBL" id="CAUJNA010003306">
    <property type="protein sequence ID" value="CAJ1398664.1"/>
    <property type="molecule type" value="Genomic_DNA"/>
</dbReference>
<evidence type="ECO:0000313" key="2">
    <source>
        <dbReference type="Proteomes" id="UP001178507"/>
    </source>
</evidence>
<organism evidence="1 2">
    <name type="scientific">Effrenium voratum</name>
    <dbReference type="NCBI Taxonomy" id="2562239"/>
    <lineage>
        <taxon>Eukaryota</taxon>
        <taxon>Sar</taxon>
        <taxon>Alveolata</taxon>
        <taxon>Dinophyceae</taxon>
        <taxon>Suessiales</taxon>
        <taxon>Symbiodiniaceae</taxon>
        <taxon>Effrenium</taxon>
    </lineage>
</organism>
<comment type="caution">
    <text evidence="1">The sequence shown here is derived from an EMBL/GenBank/DDBJ whole genome shotgun (WGS) entry which is preliminary data.</text>
</comment>
<dbReference type="Proteomes" id="UP001178507">
    <property type="component" value="Unassembled WGS sequence"/>
</dbReference>
<sequence>MPLTTSQCPWPSECSQGTLQEKVYVDHILVTTGIFPSSGALRSQSSGNLQKLFFASTSESMHSGRQLTQEDQNENLSEVVNVGHRNTKYMKFQYSKAPLPGRGACRYTQDHSLHPVGDNVINSNFAASMKAKPLVALPAYTKGTLHADSWRTFSHGEMHDSKPGLAFYSMGKTNTLKEIGARMDTLSHAQRKHHGRSEDFCRPESAPPGIDNLYLHGRGGALGSSLRAGDCYSTSNQSQFWDFRFSAERPMTSSGD</sequence>
<dbReference type="AlphaFoldDB" id="A0AA36J517"/>
<gene>
    <name evidence="1" type="ORF">EVOR1521_LOCUS22397</name>
</gene>
<accession>A0AA36J517</accession>
<reference evidence="1" key="1">
    <citation type="submission" date="2023-08" db="EMBL/GenBank/DDBJ databases">
        <authorList>
            <person name="Chen Y."/>
            <person name="Shah S."/>
            <person name="Dougan E. K."/>
            <person name="Thang M."/>
            <person name="Chan C."/>
        </authorList>
    </citation>
    <scope>NUCLEOTIDE SEQUENCE</scope>
</reference>
<keyword evidence="2" id="KW-1185">Reference proteome</keyword>